<name>A0A7K3WN59_9FLAO</name>
<gene>
    <name evidence="2" type="ORF">G3O08_02805</name>
</gene>
<keyword evidence="3" id="KW-1185">Reference proteome</keyword>
<dbReference type="EMBL" id="JAAGVY010000003">
    <property type="protein sequence ID" value="NEN22431.1"/>
    <property type="molecule type" value="Genomic_DNA"/>
</dbReference>
<reference evidence="2 3" key="1">
    <citation type="submission" date="2020-02" db="EMBL/GenBank/DDBJ databases">
        <title>Out from the shadows clarifying the taxonomy of the family Cryomorphaceae and related taxa by utilizing the GTDB taxonomic framework.</title>
        <authorList>
            <person name="Bowman J.P."/>
        </authorList>
    </citation>
    <scope>NUCLEOTIDE SEQUENCE [LARGE SCALE GENOMIC DNA]</scope>
    <source>
        <strain evidence="2 3">QSSC 1-22</strain>
    </source>
</reference>
<dbReference type="SUPFAM" id="SSF56935">
    <property type="entry name" value="Porins"/>
    <property type="match status" value="1"/>
</dbReference>
<evidence type="ECO:0000256" key="1">
    <source>
        <dbReference type="SAM" id="SignalP"/>
    </source>
</evidence>
<feature type="chain" id="PRO_5029593360" description="PorV/PorQ family protein" evidence="1">
    <location>
        <begin position="18"/>
        <end position="272"/>
    </location>
</feature>
<accession>A0A7K3WN59</accession>
<evidence type="ECO:0000313" key="2">
    <source>
        <dbReference type="EMBL" id="NEN22431.1"/>
    </source>
</evidence>
<dbReference type="Gene3D" id="2.40.160.60">
    <property type="entry name" value="Outer membrane protein transport protein (OMPP1/FadL/TodX)"/>
    <property type="match status" value="1"/>
</dbReference>
<dbReference type="Proteomes" id="UP000486602">
    <property type="component" value="Unassembled WGS sequence"/>
</dbReference>
<comment type="caution">
    <text evidence="2">The sequence shown here is derived from an EMBL/GenBank/DDBJ whole genome shotgun (WGS) entry which is preliminary data.</text>
</comment>
<dbReference type="RefSeq" id="WP_163283159.1">
    <property type="nucleotide sequence ID" value="NZ_JAAGVY010000003.1"/>
</dbReference>
<dbReference type="AlphaFoldDB" id="A0A7K3WN59"/>
<proteinExistence type="predicted"/>
<feature type="signal peptide" evidence="1">
    <location>
        <begin position="1"/>
        <end position="17"/>
    </location>
</feature>
<sequence>MRLITILLICLPLLSYAGGENDPPGARSAAMANAGLTFTDIWSIYHNQAGLGYIQGPTASIFYENKFLISNFAYAGFAGAIPLGNGAIGVSYTNFGYSAYNEGRVGLAYGMKLSEKFAVGVQLNYHTLRIDADGYGSKGAITADVGFRLQVSDNVSLAAHISNPTRTSLNDFDDERIPTVIRFGAGYQISEDLLATGEVEKDIDMNPIFRAGMEYQPADILFLRIGVSSNPGLLAFGFGLNFDAFKLDLSTTYHSALGYSPQIALTYAPGKK</sequence>
<organism evidence="2 3">
    <name type="scientific">Cryomorpha ignava</name>
    <dbReference type="NCBI Taxonomy" id="101383"/>
    <lineage>
        <taxon>Bacteria</taxon>
        <taxon>Pseudomonadati</taxon>
        <taxon>Bacteroidota</taxon>
        <taxon>Flavobacteriia</taxon>
        <taxon>Flavobacteriales</taxon>
        <taxon>Cryomorphaceae</taxon>
        <taxon>Cryomorpha</taxon>
    </lineage>
</organism>
<keyword evidence="1" id="KW-0732">Signal</keyword>
<evidence type="ECO:0008006" key="4">
    <source>
        <dbReference type="Google" id="ProtNLM"/>
    </source>
</evidence>
<protein>
    <recommendedName>
        <fullName evidence="4">PorV/PorQ family protein</fullName>
    </recommendedName>
</protein>
<evidence type="ECO:0000313" key="3">
    <source>
        <dbReference type="Proteomes" id="UP000486602"/>
    </source>
</evidence>